<evidence type="ECO:0000256" key="1">
    <source>
        <dbReference type="SAM" id="MobiDB-lite"/>
    </source>
</evidence>
<accession>A0A6J4QZA8</accession>
<dbReference type="EMBL" id="CADCVD010000183">
    <property type="protein sequence ID" value="CAA9459525.1"/>
    <property type="molecule type" value="Genomic_DNA"/>
</dbReference>
<sequence>MRLPRLVDVRIPGMGVAKLCYARDLDLRVGYKVVVETGDGDFVGRVALTPRRREPYMPPYDILRIVTPEDEREEDANRELGREIRTEAQKLARDHRVKGVAFIGCDVSLDGYYVEVKYEAEGGGPNLEAVQEGLERRYDARVVFRRFTFVDRASDSGGCDTCGVPLCCATWSGARSMGPVNVRLARQQGVTPNEKILGNCGEVKCCMRYEHDAYKEFKERAPFKNTVVKLGEREGQVVDYSMVKDSVLVQFGQKRSDREMVSLNNLAAHNDGIVPADAFDEIDGEERAGEGHAPAPSDS</sequence>
<organism evidence="3">
    <name type="scientific">uncultured Rubrobacteraceae bacterium</name>
    <dbReference type="NCBI Taxonomy" id="349277"/>
    <lineage>
        <taxon>Bacteria</taxon>
        <taxon>Bacillati</taxon>
        <taxon>Actinomycetota</taxon>
        <taxon>Rubrobacteria</taxon>
        <taxon>Rubrobacterales</taxon>
        <taxon>Rubrobacteraceae</taxon>
        <taxon>environmental samples</taxon>
    </lineage>
</organism>
<dbReference type="AlphaFoldDB" id="A0A6J4QZA8"/>
<reference evidence="3" key="1">
    <citation type="submission" date="2020-02" db="EMBL/GenBank/DDBJ databases">
        <authorList>
            <person name="Meier V. D."/>
        </authorList>
    </citation>
    <scope>NUCLEOTIDE SEQUENCE</scope>
    <source>
        <strain evidence="3">AVDCRST_MAG37</strain>
    </source>
</reference>
<gene>
    <name evidence="3" type="ORF">AVDCRST_MAG37-3545</name>
</gene>
<proteinExistence type="predicted"/>
<evidence type="ECO:0000313" key="3">
    <source>
        <dbReference type="EMBL" id="CAA9459525.1"/>
    </source>
</evidence>
<evidence type="ECO:0000259" key="2">
    <source>
        <dbReference type="PROSITE" id="PS51411"/>
    </source>
</evidence>
<protein>
    <submittedName>
        <fullName evidence="3">Signal peptidase-like protein</fullName>
    </submittedName>
</protein>
<feature type="region of interest" description="Disordered" evidence="1">
    <location>
        <begin position="280"/>
        <end position="299"/>
    </location>
</feature>
<dbReference type="Pfam" id="PF04468">
    <property type="entry name" value="PSP1"/>
    <property type="match status" value="1"/>
</dbReference>
<dbReference type="NCBIfam" id="NF041131">
    <property type="entry name" value="RicT_YaaT_fam"/>
    <property type="match status" value="1"/>
</dbReference>
<feature type="domain" description="PSP1 C-terminal" evidence="2">
    <location>
        <begin position="60"/>
        <end position="147"/>
    </location>
</feature>
<name>A0A6J4QZA8_9ACTN</name>
<dbReference type="InterPro" id="IPR007557">
    <property type="entry name" value="PSP1_C"/>
</dbReference>
<dbReference type="PROSITE" id="PS51411">
    <property type="entry name" value="PSP1_C"/>
    <property type="match status" value="1"/>
</dbReference>